<proteinExistence type="predicted"/>
<evidence type="ECO:0000313" key="2">
    <source>
        <dbReference type="Proteomes" id="UP000807025"/>
    </source>
</evidence>
<protein>
    <recommendedName>
        <fullName evidence="3">Aminoglycoside phosphotransferase domain-containing protein</fullName>
    </recommendedName>
</protein>
<organism evidence="1 2">
    <name type="scientific">Pleurotus eryngii</name>
    <name type="common">Boletus of the steppes</name>
    <dbReference type="NCBI Taxonomy" id="5323"/>
    <lineage>
        <taxon>Eukaryota</taxon>
        <taxon>Fungi</taxon>
        <taxon>Dikarya</taxon>
        <taxon>Basidiomycota</taxon>
        <taxon>Agaricomycotina</taxon>
        <taxon>Agaricomycetes</taxon>
        <taxon>Agaricomycetidae</taxon>
        <taxon>Agaricales</taxon>
        <taxon>Pleurotineae</taxon>
        <taxon>Pleurotaceae</taxon>
        <taxon>Pleurotus</taxon>
    </lineage>
</organism>
<accession>A0A9P6DEV5</accession>
<keyword evidence="2" id="KW-1185">Reference proteome</keyword>
<evidence type="ECO:0008006" key="3">
    <source>
        <dbReference type="Google" id="ProtNLM"/>
    </source>
</evidence>
<evidence type="ECO:0000313" key="1">
    <source>
        <dbReference type="EMBL" id="KAF9493703.1"/>
    </source>
</evidence>
<sequence length="360" mass="39856">MAVTVDQAARIIRKHHPNDQSPAVVDTLQKVTNVGYSYNANITSYMITLKREEEEQHPTYLLYVEETGTTSPRSHSDHRANGLSVIYNLLSKIESNSSIPVPPGILDASLGIIPHECILFTMCSGSSKAIPLPAAKSSGILDARGLARVELELGAYLGQLHAIQNDWFGLPSVTEPAEPSYSWQESFVSLFETILEEIKPLPISERLDLPFEDIQRCLSRAIGFFLFDDVEVPALIGFAVSEDDVLVHVPDEASPTATIKMILPNFSWAVWGDPLLESLFMPPGPSPAVMEGYTGAGGTRPIVFPRQKTKRLWYSLYLSLLVLWKEESRPKETSEDSPKILWALKTAQECAKALKDAPCY</sequence>
<dbReference type="OrthoDB" id="5210591at2759"/>
<dbReference type="Proteomes" id="UP000807025">
    <property type="component" value="Unassembled WGS sequence"/>
</dbReference>
<comment type="caution">
    <text evidence="1">The sequence shown here is derived from an EMBL/GenBank/DDBJ whole genome shotgun (WGS) entry which is preliminary data.</text>
</comment>
<gene>
    <name evidence="1" type="ORF">BDN71DRAFT_1449950</name>
</gene>
<dbReference type="EMBL" id="MU154582">
    <property type="protein sequence ID" value="KAF9493703.1"/>
    <property type="molecule type" value="Genomic_DNA"/>
</dbReference>
<reference evidence="1" key="1">
    <citation type="submission" date="2020-11" db="EMBL/GenBank/DDBJ databases">
        <authorList>
            <consortium name="DOE Joint Genome Institute"/>
            <person name="Ahrendt S."/>
            <person name="Riley R."/>
            <person name="Andreopoulos W."/>
            <person name="Labutti K."/>
            <person name="Pangilinan J."/>
            <person name="Ruiz-Duenas F.J."/>
            <person name="Barrasa J.M."/>
            <person name="Sanchez-Garcia M."/>
            <person name="Camarero S."/>
            <person name="Miyauchi S."/>
            <person name="Serrano A."/>
            <person name="Linde D."/>
            <person name="Babiker R."/>
            <person name="Drula E."/>
            <person name="Ayuso-Fernandez I."/>
            <person name="Pacheco R."/>
            <person name="Padilla G."/>
            <person name="Ferreira P."/>
            <person name="Barriuso J."/>
            <person name="Kellner H."/>
            <person name="Castanera R."/>
            <person name="Alfaro M."/>
            <person name="Ramirez L."/>
            <person name="Pisabarro A.G."/>
            <person name="Kuo A."/>
            <person name="Tritt A."/>
            <person name="Lipzen A."/>
            <person name="He G."/>
            <person name="Yan M."/>
            <person name="Ng V."/>
            <person name="Cullen D."/>
            <person name="Martin F."/>
            <person name="Rosso M.-N."/>
            <person name="Henrissat B."/>
            <person name="Hibbett D."/>
            <person name="Martinez A.T."/>
            <person name="Grigoriev I.V."/>
        </authorList>
    </citation>
    <scope>NUCLEOTIDE SEQUENCE</scope>
    <source>
        <strain evidence="1">ATCC 90797</strain>
    </source>
</reference>
<name>A0A9P6DEV5_PLEER</name>
<dbReference type="AlphaFoldDB" id="A0A9P6DEV5"/>